<evidence type="ECO:0000313" key="3">
    <source>
        <dbReference type="Proteomes" id="UP000278807"/>
    </source>
</evidence>
<accession>A0A0R3TK97</accession>
<dbReference type="EMBL" id="UZAE01012080">
    <property type="protein sequence ID" value="VDO03436.1"/>
    <property type="molecule type" value="Genomic_DNA"/>
</dbReference>
<keyword evidence="3" id="KW-1185">Reference proteome</keyword>
<evidence type="ECO:0000313" key="4">
    <source>
        <dbReference type="WBParaSite" id="HNAJ_0000758001-mRNA-1"/>
    </source>
</evidence>
<dbReference type="OrthoDB" id="122464at2759"/>
<dbReference type="InterPro" id="IPR019370">
    <property type="entry name" value="E2F-assoc_phosphoprotein"/>
</dbReference>
<organism evidence="4">
    <name type="scientific">Rodentolepis nana</name>
    <name type="common">Dwarf tapeworm</name>
    <name type="synonym">Hymenolepis nana</name>
    <dbReference type="NCBI Taxonomy" id="102285"/>
    <lineage>
        <taxon>Eukaryota</taxon>
        <taxon>Metazoa</taxon>
        <taxon>Spiralia</taxon>
        <taxon>Lophotrochozoa</taxon>
        <taxon>Platyhelminthes</taxon>
        <taxon>Cestoda</taxon>
        <taxon>Eucestoda</taxon>
        <taxon>Cyclophyllidea</taxon>
        <taxon>Hymenolepididae</taxon>
        <taxon>Rodentolepis</taxon>
    </lineage>
</organism>
<feature type="region of interest" description="Disordered" evidence="1">
    <location>
        <begin position="1"/>
        <end position="71"/>
    </location>
</feature>
<proteinExistence type="predicted"/>
<evidence type="ECO:0000313" key="2">
    <source>
        <dbReference type="EMBL" id="VDO03436.1"/>
    </source>
</evidence>
<dbReference type="Pfam" id="PF10238">
    <property type="entry name" value="Eapp_C"/>
    <property type="match status" value="2"/>
</dbReference>
<reference evidence="2 3" key="2">
    <citation type="submission" date="2018-11" db="EMBL/GenBank/DDBJ databases">
        <authorList>
            <consortium name="Pathogen Informatics"/>
        </authorList>
    </citation>
    <scope>NUCLEOTIDE SEQUENCE [LARGE SCALE GENOMIC DNA]</scope>
</reference>
<sequence length="192" mass="21597">MSLFDCKYDGCSDDSSSSEESDCNVVKDDHGFEERMKHELQSEVISYSRRNTKTEKNPSLEQPNDDDLLYDPEEDKVNEKFTRHLQKSSQNGQVCEETTDAILNCPGCMSLLCLNCQRHSKYKTQYRTMFTFNCKIADGTTQVPAVVDLSKDASSAIIEDLKTVVCEVCNTPVGLLESNGVYHLFNVLASHS</sequence>
<dbReference type="GO" id="GO:0005634">
    <property type="term" value="C:nucleus"/>
    <property type="evidence" value="ECO:0007669"/>
    <property type="project" value="TreeGrafter"/>
</dbReference>
<gene>
    <name evidence="2" type="ORF">HNAJ_LOCUS7576</name>
</gene>
<reference evidence="4" key="1">
    <citation type="submission" date="2017-02" db="UniProtKB">
        <authorList>
            <consortium name="WormBaseParasite"/>
        </authorList>
    </citation>
    <scope>IDENTIFICATION</scope>
</reference>
<dbReference type="Proteomes" id="UP000278807">
    <property type="component" value="Unassembled WGS sequence"/>
</dbReference>
<evidence type="ECO:0000256" key="1">
    <source>
        <dbReference type="SAM" id="MobiDB-lite"/>
    </source>
</evidence>
<feature type="compositionally biased region" description="Basic and acidic residues" evidence="1">
    <location>
        <begin position="25"/>
        <end position="41"/>
    </location>
</feature>
<feature type="compositionally biased region" description="Basic and acidic residues" evidence="1">
    <location>
        <begin position="1"/>
        <end position="10"/>
    </location>
</feature>
<name>A0A0R3TK97_RODNA</name>
<dbReference type="STRING" id="102285.A0A0R3TK97"/>
<dbReference type="AlphaFoldDB" id="A0A0R3TK97"/>
<dbReference type="WBParaSite" id="HNAJ_0000758001-mRNA-1">
    <property type="protein sequence ID" value="HNAJ_0000758001-mRNA-1"/>
    <property type="gene ID" value="HNAJ_0000758001"/>
</dbReference>
<protein>
    <submittedName>
        <fullName evidence="4">E2F-associated phosphoprotein</fullName>
    </submittedName>
</protein>
<dbReference type="PANTHER" id="PTHR15967:SF0">
    <property type="entry name" value="E2F-ASSOCIATED PHOSPHOPROTEIN"/>
    <property type="match status" value="1"/>
</dbReference>
<dbReference type="PANTHER" id="PTHR15967">
    <property type="entry name" value="E2F-ASSOCIATED PHOSPHOPROTEIN"/>
    <property type="match status" value="1"/>
</dbReference>